<organism evidence="2 3">
    <name type="scientific">Eumeta variegata</name>
    <name type="common">Bagworm moth</name>
    <name type="synonym">Eumeta japonica</name>
    <dbReference type="NCBI Taxonomy" id="151549"/>
    <lineage>
        <taxon>Eukaryota</taxon>
        <taxon>Metazoa</taxon>
        <taxon>Ecdysozoa</taxon>
        <taxon>Arthropoda</taxon>
        <taxon>Hexapoda</taxon>
        <taxon>Insecta</taxon>
        <taxon>Pterygota</taxon>
        <taxon>Neoptera</taxon>
        <taxon>Endopterygota</taxon>
        <taxon>Lepidoptera</taxon>
        <taxon>Glossata</taxon>
        <taxon>Ditrysia</taxon>
        <taxon>Tineoidea</taxon>
        <taxon>Psychidae</taxon>
        <taxon>Oiketicinae</taxon>
        <taxon>Eumeta</taxon>
    </lineage>
</organism>
<keyword evidence="3" id="KW-1185">Reference proteome</keyword>
<accession>A0A4C1WC81</accession>
<feature type="compositionally biased region" description="Low complexity" evidence="1">
    <location>
        <begin position="17"/>
        <end position="28"/>
    </location>
</feature>
<protein>
    <submittedName>
        <fullName evidence="2">Uncharacterized protein</fullName>
    </submittedName>
</protein>
<evidence type="ECO:0000313" key="3">
    <source>
        <dbReference type="Proteomes" id="UP000299102"/>
    </source>
</evidence>
<dbReference type="EMBL" id="BGZK01000509">
    <property type="protein sequence ID" value="GBP47764.1"/>
    <property type="molecule type" value="Genomic_DNA"/>
</dbReference>
<feature type="compositionally biased region" description="Basic and acidic residues" evidence="1">
    <location>
        <begin position="30"/>
        <end position="47"/>
    </location>
</feature>
<dbReference type="AlphaFoldDB" id="A0A4C1WC81"/>
<reference evidence="2 3" key="1">
    <citation type="journal article" date="2019" name="Commun. Biol.">
        <title>The bagworm genome reveals a unique fibroin gene that provides high tensile strength.</title>
        <authorList>
            <person name="Kono N."/>
            <person name="Nakamura H."/>
            <person name="Ohtoshi R."/>
            <person name="Tomita M."/>
            <person name="Numata K."/>
            <person name="Arakawa K."/>
        </authorList>
    </citation>
    <scope>NUCLEOTIDE SEQUENCE [LARGE SCALE GENOMIC DNA]</scope>
</reference>
<sequence length="84" mass="9189">MESANSHSSAMVCRRQTGSTSGTCGATSEIRGRHEAAALTEPRDKNGKLQKLKQQTVHMRKQKKAHALSYERTATPAAPDPRSR</sequence>
<proteinExistence type="predicted"/>
<dbReference type="Proteomes" id="UP000299102">
    <property type="component" value="Unassembled WGS sequence"/>
</dbReference>
<evidence type="ECO:0000313" key="2">
    <source>
        <dbReference type="EMBL" id="GBP47764.1"/>
    </source>
</evidence>
<name>A0A4C1WC81_EUMVA</name>
<evidence type="ECO:0000256" key="1">
    <source>
        <dbReference type="SAM" id="MobiDB-lite"/>
    </source>
</evidence>
<gene>
    <name evidence="2" type="ORF">EVAR_24014_1</name>
</gene>
<comment type="caution">
    <text evidence="2">The sequence shown here is derived from an EMBL/GenBank/DDBJ whole genome shotgun (WGS) entry which is preliminary data.</text>
</comment>
<feature type="region of interest" description="Disordered" evidence="1">
    <location>
        <begin position="1"/>
        <end position="84"/>
    </location>
</feature>